<feature type="transmembrane region" description="Helical" evidence="2">
    <location>
        <begin position="95"/>
        <end position="113"/>
    </location>
</feature>
<dbReference type="EMBL" id="CAIJEO010000002">
    <property type="protein sequence ID" value="CAD0087024.1"/>
    <property type="molecule type" value="Genomic_DNA"/>
</dbReference>
<evidence type="ECO:0000256" key="2">
    <source>
        <dbReference type="SAM" id="Phobius"/>
    </source>
</evidence>
<evidence type="ECO:0000256" key="1">
    <source>
        <dbReference type="SAM" id="MobiDB-lite"/>
    </source>
</evidence>
<dbReference type="Proteomes" id="UP000714618">
    <property type="component" value="Unassembled WGS sequence"/>
</dbReference>
<reference evidence="3" key="1">
    <citation type="submission" date="2020-06" db="EMBL/GenBank/DDBJ databases">
        <authorList>
            <person name="Onetto C."/>
        </authorList>
    </citation>
    <scope>NUCLEOTIDE SEQUENCE</scope>
</reference>
<organism evidence="3 4">
    <name type="scientific">Aureobasidium mustum</name>
    <dbReference type="NCBI Taxonomy" id="2773714"/>
    <lineage>
        <taxon>Eukaryota</taxon>
        <taxon>Fungi</taxon>
        <taxon>Dikarya</taxon>
        <taxon>Ascomycota</taxon>
        <taxon>Pezizomycotina</taxon>
        <taxon>Dothideomycetes</taxon>
        <taxon>Dothideomycetidae</taxon>
        <taxon>Dothideales</taxon>
        <taxon>Saccotheciaceae</taxon>
        <taxon>Aureobasidium</taxon>
    </lineage>
</organism>
<evidence type="ECO:0000313" key="4">
    <source>
        <dbReference type="Proteomes" id="UP000714618"/>
    </source>
</evidence>
<keyword evidence="2" id="KW-0472">Membrane</keyword>
<accession>A0A9N8JFA1</accession>
<keyword evidence="2" id="KW-0812">Transmembrane</keyword>
<name>A0A9N8JFA1_9PEZI</name>
<proteinExistence type="predicted"/>
<feature type="region of interest" description="Disordered" evidence="1">
    <location>
        <begin position="1"/>
        <end position="56"/>
    </location>
</feature>
<sequence>MSMTTTTDGGDSMRRSAVRNPKRRPRITEGSNSPNGPQRKIRKLTNKPADASLPLDTTESLRSGLSALAVQTSASFSRNGDAGTRHKRTLKSDNSTLLVLPLINYLIGFQLLIG</sequence>
<feature type="compositionally biased region" description="Basic residues" evidence="1">
    <location>
        <begin position="16"/>
        <end position="25"/>
    </location>
</feature>
<dbReference type="AlphaFoldDB" id="A0A9N8JFA1"/>
<keyword evidence="2" id="KW-1133">Transmembrane helix</keyword>
<gene>
    <name evidence="3" type="ORF">AWRI4233_LOCUS1178</name>
</gene>
<protein>
    <submittedName>
        <fullName evidence="3">Uncharacterized protein</fullName>
    </submittedName>
</protein>
<comment type="caution">
    <text evidence="3">The sequence shown here is derived from an EMBL/GenBank/DDBJ whole genome shotgun (WGS) entry which is preliminary data.</text>
</comment>
<evidence type="ECO:0000313" key="3">
    <source>
        <dbReference type="EMBL" id="CAD0087024.1"/>
    </source>
</evidence>
<keyword evidence="4" id="KW-1185">Reference proteome</keyword>